<feature type="transmembrane region" description="Helical" evidence="2">
    <location>
        <begin position="57"/>
        <end position="80"/>
    </location>
</feature>
<evidence type="ECO:0000313" key="3">
    <source>
        <dbReference type="EMBL" id="AYG03671.1"/>
    </source>
</evidence>
<dbReference type="Proteomes" id="UP000275069">
    <property type="component" value="Chromosome"/>
</dbReference>
<sequence length="83" mass="8813">MTSEYTGRAAGRGAAAREETPVERARAELVSALTELEDKVNIPKRLRRLREEAPAKFLAGASAVGTVAAGLIALGVVAIVRRR</sequence>
<keyword evidence="4" id="KW-1185">Reference proteome</keyword>
<keyword evidence="2" id="KW-0472">Membrane</keyword>
<dbReference type="AlphaFoldDB" id="A0A387BZB4"/>
<feature type="region of interest" description="Disordered" evidence="1">
    <location>
        <begin position="1"/>
        <end position="21"/>
    </location>
</feature>
<evidence type="ECO:0008006" key="5">
    <source>
        <dbReference type="Google" id="ProtNLM"/>
    </source>
</evidence>
<reference evidence="3 4" key="1">
    <citation type="submission" date="2018-09" db="EMBL/GenBank/DDBJ databases">
        <title>Genome sequencing of strain 2DFW10M-5.</title>
        <authorList>
            <person name="Heo J."/>
            <person name="Kim S.-J."/>
            <person name="Kwon S.-W."/>
        </authorList>
    </citation>
    <scope>NUCLEOTIDE SEQUENCE [LARGE SCALE GENOMIC DNA]</scope>
    <source>
        <strain evidence="3 4">2DFW10M-5</strain>
    </source>
</reference>
<proteinExistence type="predicted"/>
<dbReference type="EMBL" id="CP032624">
    <property type="protein sequence ID" value="AYG03671.1"/>
    <property type="molecule type" value="Genomic_DNA"/>
</dbReference>
<organism evidence="3 4">
    <name type="scientific">Gryllotalpicola protaetiae</name>
    <dbReference type="NCBI Taxonomy" id="2419771"/>
    <lineage>
        <taxon>Bacteria</taxon>
        <taxon>Bacillati</taxon>
        <taxon>Actinomycetota</taxon>
        <taxon>Actinomycetes</taxon>
        <taxon>Micrococcales</taxon>
        <taxon>Microbacteriaceae</taxon>
        <taxon>Gryllotalpicola</taxon>
    </lineage>
</organism>
<accession>A0A387BZB4</accession>
<evidence type="ECO:0000256" key="1">
    <source>
        <dbReference type="SAM" id="MobiDB-lite"/>
    </source>
</evidence>
<keyword evidence="2" id="KW-1133">Transmembrane helix</keyword>
<dbReference type="RefSeq" id="WP_120789204.1">
    <property type="nucleotide sequence ID" value="NZ_CP032624.1"/>
</dbReference>
<keyword evidence="2" id="KW-0812">Transmembrane</keyword>
<evidence type="ECO:0000313" key="4">
    <source>
        <dbReference type="Proteomes" id="UP000275069"/>
    </source>
</evidence>
<evidence type="ECO:0000256" key="2">
    <source>
        <dbReference type="SAM" id="Phobius"/>
    </source>
</evidence>
<name>A0A387BZB4_9MICO</name>
<protein>
    <recommendedName>
        <fullName evidence="5">DUF3618 domain-containing protein</fullName>
    </recommendedName>
</protein>
<gene>
    <name evidence="3" type="ORF">D7I44_09075</name>
</gene>
<dbReference type="OrthoDB" id="10005696at2"/>
<dbReference type="KEGG" id="gry:D7I44_09075"/>